<dbReference type="Proteomes" id="UP000663824">
    <property type="component" value="Unassembled WGS sequence"/>
</dbReference>
<name>A0A816Z5N7_9BILA</name>
<evidence type="ECO:0000313" key="2">
    <source>
        <dbReference type="Proteomes" id="UP000663824"/>
    </source>
</evidence>
<protein>
    <submittedName>
        <fullName evidence="1">Uncharacterized protein</fullName>
    </submittedName>
</protein>
<evidence type="ECO:0000313" key="1">
    <source>
        <dbReference type="EMBL" id="CAF2191952.1"/>
    </source>
</evidence>
<dbReference type="EMBL" id="CAJNRE010019262">
    <property type="protein sequence ID" value="CAF2191952.1"/>
    <property type="molecule type" value="Genomic_DNA"/>
</dbReference>
<gene>
    <name evidence="1" type="ORF">MBJ925_LOCUS34923</name>
</gene>
<proteinExistence type="predicted"/>
<reference evidence="1" key="1">
    <citation type="submission" date="2021-02" db="EMBL/GenBank/DDBJ databases">
        <authorList>
            <person name="Nowell W R."/>
        </authorList>
    </citation>
    <scope>NUCLEOTIDE SEQUENCE</scope>
</reference>
<sequence length="175" mass="20192">MKRAVEKAATHDSDLELFAIQKARELDWNNFKASESFFPAFKREHRISSRSNHCSLQQEYISPRTLSFTGESTTEVSVKRKNNLTHSYTLQPITSADGQLLSKFFLILQEKEKEFSTRVQKDLIVPPNVVVRASKSGKSSNEKHRTFLNDVLRPLVGRKFLLFLDCWTTQTDLKI</sequence>
<comment type="caution">
    <text evidence="1">The sequence shown here is derived from an EMBL/GenBank/DDBJ whole genome shotgun (WGS) entry which is preliminary data.</text>
</comment>
<organism evidence="1 2">
    <name type="scientific">Rotaria magnacalcarata</name>
    <dbReference type="NCBI Taxonomy" id="392030"/>
    <lineage>
        <taxon>Eukaryota</taxon>
        <taxon>Metazoa</taxon>
        <taxon>Spiralia</taxon>
        <taxon>Gnathifera</taxon>
        <taxon>Rotifera</taxon>
        <taxon>Eurotatoria</taxon>
        <taxon>Bdelloidea</taxon>
        <taxon>Philodinida</taxon>
        <taxon>Philodinidae</taxon>
        <taxon>Rotaria</taxon>
    </lineage>
</organism>
<dbReference type="AlphaFoldDB" id="A0A816Z5N7"/>
<accession>A0A816Z5N7</accession>